<gene>
    <name evidence="6" type="ORF">J3U87_06155</name>
</gene>
<protein>
    <submittedName>
        <fullName evidence="6">Glycosyltransferase</fullName>
    </submittedName>
</protein>
<evidence type="ECO:0000256" key="3">
    <source>
        <dbReference type="ARBA" id="ARBA00022679"/>
    </source>
</evidence>
<dbReference type="PANTHER" id="PTHR43685">
    <property type="entry name" value="GLYCOSYLTRANSFERASE"/>
    <property type="match status" value="1"/>
</dbReference>
<evidence type="ECO:0000313" key="7">
    <source>
        <dbReference type="Proteomes" id="UP000663929"/>
    </source>
</evidence>
<proteinExistence type="inferred from homology"/>
<dbReference type="Pfam" id="PF00535">
    <property type="entry name" value="Glycos_transf_2"/>
    <property type="match status" value="1"/>
</dbReference>
<name>A0A8A4TSK5_SULCO</name>
<dbReference type="PANTHER" id="PTHR43685:SF5">
    <property type="entry name" value="GLYCOSYLTRANSFERASE EPSE-RELATED"/>
    <property type="match status" value="1"/>
</dbReference>
<organism evidence="6 7">
    <name type="scientific">Sulfidibacter corallicola</name>
    <dbReference type="NCBI Taxonomy" id="2818388"/>
    <lineage>
        <taxon>Bacteria</taxon>
        <taxon>Pseudomonadati</taxon>
        <taxon>Acidobacteriota</taxon>
        <taxon>Holophagae</taxon>
        <taxon>Acanthopleuribacterales</taxon>
        <taxon>Acanthopleuribacteraceae</taxon>
        <taxon>Sulfidibacter</taxon>
    </lineage>
</organism>
<dbReference type="InterPro" id="IPR003781">
    <property type="entry name" value="CoA-bd"/>
</dbReference>
<dbReference type="Pfam" id="PF02629">
    <property type="entry name" value="CoA_binding"/>
    <property type="match status" value="1"/>
</dbReference>
<reference evidence="6" key="1">
    <citation type="submission" date="2021-03" db="EMBL/GenBank/DDBJ databases">
        <title>Acanthopleuribacteraceae sp. M133.</title>
        <authorList>
            <person name="Wang G."/>
        </authorList>
    </citation>
    <scope>NUCLEOTIDE SEQUENCE</scope>
    <source>
        <strain evidence="6">M133</strain>
    </source>
</reference>
<dbReference type="EMBL" id="CP071793">
    <property type="protein sequence ID" value="QTD52038.1"/>
    <property type="molecule type" value="Genomic_DNA"/>
</dbReference>
<evidence type="ECO:0000259" key="4">
    <source>
        <dbReference type="Pfam" id="PF00535"/>
    </source>
</evidence>
<keyword evidence="3" id="KW-0808">Transferase</keyword>
<evidence type="ECO:0000259" key="5">
    <source>
        <dbReference type="Pfam" id="PF02629"/>
    </source>
</evidence>
<evidence type="ECO:0000256" key="1">
    <source>
        <dbReference type="ARBA" id="ARBA00006739"/>
    </source>
</evidence>
<keyword evidence="2" id="KW-0328">Glycosyltransferase</keyword>
<dbReference type="InterPro" id="IPR029044">
    <property type="entry name" value="Nucleotide-diphossugar_trans"/>
</dbReference>
<accession>A0A8A4TSK5</accession>
<dbReference type="Proteomes" id="UP000663929">
    <property type="component" value="Chromosome"/>
</dbReference>
<dbReference type="SUPFAM" id="SSF53448">
    <property type="entry name" value="Nucleotide-diphospho-sugar transferases"/>
    <property type="match status" value="1"/>
</dbReference>
<dbReference type="SUPFAM" id="SSF51735">
    <property type="entry name" value="NAD(P)-binding Rossmann-fold domains"/>
    <property type="match status" value="1"/>
</dbReference>
<evidence type="ECO:0000313" key="6">
    <source>
        <dbReference type="EMBL" id="QTD52038.1"/>
    </source>
</evidence>
<feature type="domain" description="CoA-binding" evidence="5">
    <location>
        <begin position="240"/>
        <end position="287"/>
    </location>
</feature>
<sequence length="330" mass="37141">MPVYNGMPFLPETLDCLLNQTESNFELVVVDDGSTDATPSILAEAARHDRRIRVISLAHGGIVSALNAGLAAARAPLIARMDADDLCLPERLALQRQVLEADPELGLVASQVAYGGDAAVNRGFALFVDWTNGLVDPRDIRLKRFVETPLIHPTVMFRRECVTRFGGYRDGDFPEDYELWLRWLDRGVRMAKLPRELVTWREREDRLSRVHPRYSETAFYRCKAEYLARYLCEEAGPHRRVAVWGAGRTTRKRAAFLAEFGVTIAAFIDIDPRKVGQRIGGVPVWDKESLPDPGDTFVLAYVGNRGARDLISAHLEERGYREGRDYLLAA</sequence>
<dbReference type="InterPro" id="IPR050834">
    <property type="entry name" value="Glycosyltransf_2"/>
</dbReference>
<keyword evidence="7" id="KW-1185">Reference proteome</keyword>
<feature type="domain" description="Glycosyltransferase 2-like" evidence="4">
    <location>
        <begin position="1"/>
        <end position="160"/>
    </location>
</feature>
<evidence type="ECO:0000256" key="2">
    <source>
        <dbReference type="ARBA" id="ARBA00022676"/>
    </source>
</evidence>
<comment type="similarity">
    <text evidence="1">Belongs to the glycosyltransferase 2 family.</text>
</comment>
<dbReference type="KEGG" id="scor:J3U87_06155"/>
<dbReference type="InterPro" id="IPR036291">
    <property type="entry name" value="NAD(P)-bd_dom_sf"/>
</dbReference>
<dbReference type="AlphaFoldDB" id="A0A8A4TSK5"/>
<dbReference type="InterPro" id="IPR001173">
    <property type="entry name" value="Glyco_trans_2-like"/>
</dbReference>
<dbReference type="Gene3D" id="3.40.50.720">
    <property type="entry name" value="NAD(P)-binding Rossmann-like Domain"/>
    <property type="match status" value="1"/>
</dbReference>
<dbReference type="Gene3D" id="3.90.550.10">
    <property type="entry name" value="Spore Coat Polysaccharide Biosynthesis Protein SpsA, Chain A"/>
    <property type="match status" value="1"/>
</dbReference>
<dbReference type="GO" id="GO:0016757">
    <property type="term" value="F:glycosyltransferase activity"/>
    <property type="evidence" value="ECO:0007669"/>
    <property type="project" value="UniProtKB-KW"/>
</dbReference>